<dbReference type="KEGG" id="dgr:6562148"/>
<evidence type="ECO:0000256" key="7">
    <source>
        <dbReference type="ARBA" id="ARBA00023163"/>
    </source>
</evidence>
<dbReference type="OMA" id="EHQMVNT"/>
<dbReference type="InterPro" id="IPR008906">
    <property type="entry name" value="HATC_C_dom"/>
</dbReference>
<keyword evidence="2" id="KW-0479">Metal-binding</keyword>
<evidence type="ECO:0000313" key="12">
    <source>
        <dbReference type="Proteomes" id="UP000001070"/>
    </source>
</evidence>
<evidence type="ECO:0000313" key="11">
    <source>
        <dbReference type="EMBL" id="EDW03667.1"/>
    </source>
</evidence>
<dbReference type="InterPro" id="IPR012337">
    <property type="entry name" value="RNaseH-like_sf"/>
</dbReference>
<evidence type="ECO:0000256" key="5">
    <source>
        <dbReference type="ARBA" id="ARBA00023015"/>
    </source>
</evidence>
<dbReference type="PANTHER" id="PTHR46481:SF10">
    <property type="entry name" value="ZINC FINGER BED DOMAIN-CONTAINING PROTEIN 39"/>
    <property type="match status" value="1"/>
</dbReference>
<evidence type="ECO:0000256" key="6">
    <source>
        <dbReference type="ARBA" id="ARBA00023125"/>
    </source>
</evidence>
<sequence length="602" mass="69611">MSKKSRVWNFFYKQSDTVAICCLCHNNYSRKGRGTTCLRNHLKSKHPVEFLTLSENDMKYTVKTEMNESTATQISLQDADPLDDMQRHSEMDMHASDEKLALMIARHDYSFYMIEDAGFVNFIKMLQPRYTIRPISFYENIIATKIYQRMQTQLQQELYILESVTLATSISWDSVDQGLLSLTCHGISSDFQLKQYYLKCDVLFERNADDIACRIRNIISSASLDLQLPKEKIHCVIRDEFTCPPGAVVECNVHLLKECVRYAYESNDNLKQLHAKCQQIVKHFEESQMAYDHLRHILKKRLNRDSNPLMAIDESPFGWIAIFRRLLKLKDALTIYAEEYNLVTIYPDEWLDIEICNRVVQPIEEIINIWCKTSSTASTVIPLIAALRDSLRTDVHNFVSSVTICSFARKLLEELESRCAPLTTDIKYLIATYLDPRYKHAFFTQQEMQQITDEVLAQLCGLQPQPWQTAKLMTKAVSNVKSESKIDSFLDNMLTSNSCTEASSSWNSQAQLKNLLYLYNSEPKIERQSDPIGWWKCHPKYRDIFPIVRRYLSIPAASVASGRVFSASKKLYNDMKLEVYPANGSKILFVKANLEALHQDQI</sequence>
<gene>
    <name evidence="11" type="primary">Dgri\GH11357</name>
    <name evidence="11" type="ORF">Dgri_GH11357</name>
</gene>
<organism evidence="12">
    <name type="scientific">Drosophila grimshawi</name>
    <name type="common">Hawaiian fruit fly</name>
    <name type="synonym">Idiomyia grimshawi</name>
    <dbReference type="NCBI Taxonomy" id="7222"/>
    <lineage>
        <taxon>Eukaryota</taxon>
        <taxon>Metazoa</taxon>
        <taxon>Ecdysozoa</taxon>
        <taxon>Arthropoda</taxon>
        <taxon>Hexapoda</taxon>
        <taxon>Insecta</taxon>
        <taxon>Pterygota</taxon>
        <taxon>Neoptera</taxon>
        <taxon>Endopterygota</taxon>
        <taxon>Diptera</taxon>
        <taxon>Brachycera</taxon>
        <taxon>Muscomorpha</taxon>
        <taxon>Ephydroidea</taxon>
        <taxon>Drosophilidae</taxon>
        <taxon>Drosophila</taxon>
        <taxon>Hawaiian Drosophila</taxon>
    </lineage>
</organism>
<dbReference type="Pfam" id="PF02892">
    <property type="entry name" value="zf-BED"/>
    <property type="match status" value="1"/>
</dbReference>
<dbReference type="GO" id="GO:0003677">
    <property type="term" value="F:DNA binding"/>
    <property type="evidence" value="ECO:0007669"/>
    <property type="project" value="UniProtKB-KW"/>
</dbReference>
<keyword evidence="8" id="KW-0539">Nucleus</keyword>
<dbReference type="PANTHER" id="PTHR46481">
    <property type="entry name" value="ZINC FINGER BED DOMAIN-CONTAINING PROTEIN 4"/>
    <property type="match status" value="1"/>
</dbReference>
<proteinExistence type="predicted"/>
<dbReference type="Pfam" id="PF05699">
    <property type="entry name" value="Dimer_Tnp_hAT"/>
    <property type="match status" value="1"/>
</dbReference>
<keyword evidence="4" id="KW-0862">Zinc</keyword>
<dbReference type="PhylomeDB" id="B4JEE7"/>
<dbReference type="SMR" id="B4JEE7"/>
<feature type="domain" description="BED-type" evidence="10">
    <location>
        <begin position="2"/>
        <end position="53"/>
    </location>
</feature>
<dbReference type="InParanoid" id="B4JEE7"/>
<dbReference type="InterPro" id="IPR052035">
    <property type="entry name" value="ZnF_BED_domain_contain"/>
</dbReference>
<protein>
    <submittedName>
        <fullName evidence="11">GH11357</fullName>
    </submittedName>
</protein>
<dbReference type="HOGENOM" id="CLU_543227_0_0_1"/>
<dbReference type="SUPFAM" id="SSF57667">
    <property type="entry name" value="beta-beta-alpha zinc fingers"/>
    <property type="match status" value="1"/>
</dbReference>
<dbReference type="Proteomes" id="UP000001070">
    <property type="component" value="Unassembled WGS sequence"/>
</dbReference>
<dbReference type="AlphaFoldDB" id="B4JEE7"/>
<keyword evidence="7" id="KW-0804">Transcription</keyword>
<dbReference type="EMBL" id="CH916368">
    <property type="protein sequence ID" value="EDW03667.1"/>
    <property type="molecule type" value="Genomic_DNA"/>
</dbReference>
<evidence type="ECO:0000256" key="8">
    <source>
        <dbReference type="ARBA" id="ARBA00023242"/>
    </source>
</evidence>
<evidence type="ECO:0000256" key="9">
    <source>
        <dbReference type="PROSITE-ProRule" id="PRU00027"/>
    </source>
</evidence>
<accession>B4JEE7</accession>
<evidence type="ECO:0000256" key="4">
    <source>
        <dbReference type="ARBA" id="ARBA00022833"/>
    </source>
</evidence>
<evidence type="ECO:0000259" key="10">
    <source>
        <dbReference type="PROSITE" id="PS50808"/>
    </source>
</evidence>
<dbReference type="GO" id="GO:0009791">
    <property type="term" value="P:post-embryonic development"/>
    <property type="evidence" value="ECO:0007669"/>
    <property type="project" value="UniProtKB-ARBA"/>
</dbReference>
<keyword evidence="3 9" id="KW-0863">Zinc-finger</keyword>
<dbReference type="eggNOG" id="KOG1121">
    <property type="taxonomic scope" value="Eukaryota"/>
</dbReference>
<reference evidence="11 12" key="1">
    <citation type="journal article" date="2007" name="Nature">
        <title>Evolution of genes and genomes on the Drosophila phylogeny.</title>
        <authorList>
            <consortium name="Drosophila 12 Genomes Consortium"/>
            <person name="Clark A.G."/>
            <person name="Eisen M.B."/>
            <person name="Smith D.R."/>
            <person name="Bergman C.M."/>
            <person name="Oliver B."/>
            <person name="Markow T.A."/>
            <person name="Kaufman T.C."/>
            <person name="Kellis M."/>
            <person name="Gelbart W."/>
            <person name="Iyer V.N."/>
            <person name="Pollard D.A."/>
            <person name="Sackton T.B."/>
            <person name="Larracuente A.M."/>
            <person name="Singh N.D."/>
            <person name="Abad J.P."/>
            <person name="Abt D.N."/>
            <person name="Adryan B."/>
            <person name="Aguade M."/>
            <person name="Akashi H."/>
            <person name="Anderson W.W."/>
            <person name="Aquadro C.F."/>
            <person name="Ardell D.H."/>
            <person name="Arguello R."/>
            <person name="Artieri C.G."/>
            <person name="Barbash D.A."/>
            <person name="Barker D."/>
            <person name="Barsanti P."/>
            <person name="Batterham P."/>
            <person name="Batzoglou S."/>
            <person name="Begun D."/>
            <person name="Bhutkar A."/>
            <person name="Blanco E."/>
            <person name="Bosak S.A."/>
            <person name="Bradley R.K."/>
            <person name="Brand A.D."/>
            <person name="Brent M.R."/>
            <person name="Brooks A.N."/>
            <person name="Brown R.H."/>
            <person name="Butlin R.K."/>
            <person name="Caggese C."/>
            <person name="Calvi B.R."/>
            <person name="Bernardo de Carvalho A."/>
            <person name="Caspi A."/>
            <person name="Castrezana S."/>
            <person name="Celniker S.E."/>
            <person name="Chang J.L."/>
            <person name="Chapple C."/>
            <person name="Chatterji S."/>
            <person name="Chinwalla A."/>
            <person name="Civetta A."/>
            <person name="Clifton S.W."/>
            <person name="Comeron J.M."/>
            <person name="Costello J.C."/>
            <person name="Coyne J.A."/>
            <person name="Daub J."/>
            <person name="David R.G."/>
            <person name="Delcher A.L."/>
            <person name="Delehaunty K."/>
            <person name="Do C.B."/>
            <person name="Ebling H."/>
            <person name="Edwards K."/>
            <person name="Eickbush T."/>
            <person name="Evans J.D."/>
            <person name="Filipski A."/>
            <person name="Findeiss S."/>
            <person name="Freyhult E."/>
            <person name="Fulton L."/>
            <person name="Fulton R."/>
            <person name="Garcia A.C."/>
            <person name="Gardiner A."/>
            <person name="Garfield D.A."/>
            <person name="Garvin B.E."/>
            <person name="Gibson G."/>
            <person name="Gilbert D."/>
            <person name="Gnerre S."/>
            <person name="Godfrey J."/>
            <person name="Good R."/>
            <person name="Gotea V."/>
            <person name="Gravely B."/>
            <person name="Greenberg A.J."/>
            <person name="Griffiths-Jones S."/>
            <person name="Gross S."/>
            <person name="Guigo R."/>
            <person name="Gustafson E.A."/>
            <person name="Haerty W."/>
            <person name="Hahn M.W."/>
            <person name="Halligan D.L."/>
            <person name="Halpern A.L."/>
            <person name="Halter G.M."/>
            <person name="Han M.V."/>
            <person name="Heger A."/>
            <person name="Hillier L."/>
            <person name="Hinrichs A.S."/>
            <person name="Holmes I."/>
            <person name="Hoskins R.A."/>
            <person name="Hubisz M.J."/>
            <person name="Hultmark D."/>
            <person name="Huntley M.A."/>
            <person name="Jaffe D.B."/>
            <person name="Jagadeeshan S."/>
            <person name="Jeck W.R."/>
            <person name="Johnson J."/>
            <person name="Jones C.D."/>
            <person name="Jordan W.C."/>
            <person name="Karpen G.H."/>
            <person name="Kataoka E."/>
            <person name="Keightley P.D."/>
            <person name="Kheradpour P."/>
            <person name="Kirkness E.F."/>
            <person name="Koerich L.B."/>
            <person name="Kristiansen K."/>
            <person name="Kudrna D."/>
            <person name="Kulathinal R.J."/>
            <person name="Kumar S."/>
            <person name="Kwok R."/>
            <person name="Lander E."/>
            <person name="Langley C.H."/>
            <person name="Lapoint R."/>
            <person name="Lazzaro B.P."/>
            <person name="Lee S.J."/>
            <person name="Levesque L."/>
            <person name="Li R."/>
            <person name="Lin C.F."/>
            <person name="Lin M.F."/>
            <person name="Lindblad-Toh K."/>
            <person name="Llopart A."/>
            <person name="Long M."/>
            <person name="Low L."/>
            <person name="Lozovsky E."/>
            <person name="Lu J."/>
            <person name="Luo M."/>
            <person name="Machado C.A."/>
            <person name="Makalowski W."/>
            <person name="Marzo M."/>
            <person name="Matsuda M."/>
            <person name="Matzkin L."/>
            <person name="McAllister B."/>
            <person name="McBride C.S."/>
            <person name="McKernan B."/>
            <person name="McKernan K."/>
            <person name="Mendez-Lago M."/>
            <person name="Minx P."/>
            <person name="Mollenhauer M.U."/>
            <person name="Montooth K."/>
            <person name="Mount S.M."/>
            <person name="Mu X."/>
            <person name="Myers E."/>
            <person name="Negre B."/>
            <person name="Newfeld S."/>
            <person name="Nielsen R."/>
            <person name="Noor M.A."/>
            <person name="O'Grady P."/>
            <person name="Pachter L."/>
            <person name="Papaceit M."/>
            <person name="Parisi M.J."/>
            <person name="Parisi M."/>
            <person name="Parts L."/>
            <person name="Pedersen J.S."/>
            <person name="Pesole G."/>
            <person name="Phillippy A.M."/>
            <person name="Ponting C.P."/>
            <person name="Pop M."/>
            <person name="Porcelli D."/>
            <person name="Powell J.R."/>
            <person name="Prohaska S."/>
            <person name="Pruitt K."/>
            <person name="Puig M."/>
            <person name="Quesneville H."/>
            <person name="Ram K.R."/>
            <person name="Rand D."/>
            <person name="Rasmussen M.D."/>
            <person name="Reed L.K."/>
            <person name="Reenan R."/>
            <person name="Reily A."/>
            <person name="Remington K.A."/>
            <person name="Rieger T.T."/>
            <person name="Ritchie M.G."/>
            <person name="Robin C."/>
            <person name="Rogers Y.H."/>
            <person name="Rohde C."/>
            <person name="Rozas J."/>
            <person name="Rubenfield M.J."/>
            <person name="Ruiz A."/>
            <person name="Russo S."/>
            <person name="Salzberg S.L."/>
            <person name="Sanchez-Gracia A."/>
            <person name="Saranga D.J."/>
            <person name="Sato H."/>
            <person name="Schaeffer S.W."/>
            <person name="Schatz M.C."/>
            <person name="Schlenke T."/>
            <person name="Schwartz R."/>
            <person name="Segarra C."/>
            <person name="Singh R.S."/>
            <person name="Sirot L."/>
            <person name="Sirota M."/>
            <person name="Sisneros N.B."/>
            <person name="Smith C.D."/>
            <person name="Smith T.F."/>
            <person name="Spieth J."/>
            <person name="Stage D.E."/>
            <person name="Stark A."/>
            <person name="Stephan W."/>
            <person name="Strausberg R.L."/>
            <person name="Strempel S."/>
            <person name="Sturgill D."/>
            <person name="Sutton G."/>
            <person name="Sutton G.G."/>
            <person name="Tao W."/>
            <person name="Teichmann S."/>
            <person name="Tobari Y.N."/>
            <person name="Tomimura Y."/>
            <person name="Tsolas J.M."/>
            <person name="Valente V.L."/>
            <person name="Venter E."/>
            <person name="Venter J.C."/>
            <person name="Vicario S."/>
            <person name="Vieira F.G."/>
            <person name="Vilella A.J."/>
            <person name="Villasante A."/>
            <person name="Walenz B."/>
            <person name="Wang J."/>
            <person name="Wasserman M."/>
            <person name="Watts T."/>
            <person name="Wilson D."/>
            <person name="Wilson R.K."/>
            <person name="Wing R.A."/>
            <person name="Wolfner M.F."/>
            <person name="Wong A."/>
            <person name="Wong G.K."/>
            <person name="Wu C.I."/>
            <person name="Wu G."/>
            <person name="Yamamoto D."/>
            <person name="Yang H.P."/>
            <person name="Yang S.P."/>
            <person name="Yorke J.A."/>
            <person name="Yoshida K."/>
            <person name="Zdobnov E."/>
            <person name="Zhang P."/>
            <person name="Zhang Y."/>
            <person name="Zimin A.V."/>
            <person name="Baldwin J."/>
            <person name="Abdouelleil A."/>
            <person name="Abdulkadir J."/>
            <person name="Abebe A."/>
            <person name="Abera B."/>
            <person name="Abreu J."/>
            <person name="Acer S.C."/>
            <person name="Aftuck L."/>
            <person name="Alexander A."/>
            <person name="An P."/>
            <person name="Anderson E."/>
            <person name="Anderson S."/>
            <person name="Arachi H."/>
            <person name="Azer M."/>
            <person name="Bachantsang P."/>
            <person name="Barry A."/>
            <person name="Bayul T."/>
            <person name="Berlin A."/>
            <person name="Bessette D."/>
            <person name="Bloom T."/>
            <person name="Blye J."/>
            <person name="Boguslavskiy L."/>
            <person name="Bonnet C."/>
            <person name="Boukhgalter B."/>
            <person name="Bourzgui I."/>
            <person name="Brown A."/>
            <person name="Cahill P."/>
            <person name="Channer S."/>
            <person name="Cheshatsang Y."/>
            <person name="Chuda L."/>
            <person name="Citroen M."/>
            <person name="Collymore A."/>
            <person name="Cooke P."/>
            <person name="Costello M."/>
            <person name="D'Aco K."/>
            <person name="Daza R."/>
            <person name="De Haan G."/>
            <person name="DeGray S."/>
            <person name="DeMaso C."/>
            <person name="Dhargay N."/>
            <person name="Dooley K."/>
            <person name="Dooley E."/>
            <person name="Doricent M."/>
            <person name="Dorje P."/>
            <person name="Dorjee K."/>
            <person name="Dupes A."/>
            <person name="Elong R."/>
            <person name="Falk J."/>
            <person name="Farina A."/>
            <person name="Faro S."/>
            <person name="Ferguson D."/>
            <person name="Fisher S."/>
            <person name="Foley C.D."/>
            <person name="Franke A."/>
            <person name="Friedrich D."/>
            <person name="Gadbois L."/>
            <person name="Gearin G."/>
            <person name="Gearin C.R."/>
            <person name="Giannoukos G."/>
            <person name="Goode T."/>
            <person name="Graham J."/>
            <person name="Grandbois E."/>
            <person name="Grewal S."/>
            <person name="Gyaltsen K."/>
            <person name="Hafez N."/>
            <person name="Hagos B."/>
            <person name="Hall J."/>
            <person name="Henson C."/>
            <person name="Hollinger A."/>
            <person name="Honan T."/>
            <person name="Huard M.D."/>
            <person name="Hughes L."/>
            <person name="Hurhula B."/>
            <person name="Husby M.E."/>
            <person name="Kamat A."/>
            <person name="Kanga B."/>
            <person name="Kashin S."/>
            <person name="Khazanovich D."/>
            <person name="Kisner P."/>
            <person name="Lance K."/>
            <person name="Lara M."/>
            <person name="Lee W."/>
            <person name="Lennon N."/>
            <person name="Letendre F."/>
            <person name="LeVine R."/>
            <person name="Lipovsky A."/>
            <person name="Liu X."/>
            <person name="Liu J."/>
            <person name="Liu S."/>
            <person name="Lokyitsang T."/>
            <person name="Lokyitsang Y."/>
            <person name="Lubonja R."/>
            <person name="Lui A."/>
            <person name="MacDonald P."/>
            <person name="Magnisalis V."/>
            <person name="Maru K."/>
            <person name="Matthews C."/>
            <person name="McCusker W."/>
            <person name="McDonough S."/>
            <person name="Mehta T."/>
            <person name="Meldrim J."/>
            <person name="Meneus L."/>
            <person name="Mihai O."/>
            <person name="Mihalev A."/>
            <person name="Mihova T."/>
            <person name="Mittelman R."/>
            <person name="Mlenga V."/>
            <person name="Montmayeur A."/>
            <person name="Mulrain L."/>
            <person name="Navidi A."/>
            <person name="Naylor J."/>
            <person name="Negash T."/>
            <person name="Nguyen T."/>
            <person name="Nguyen N."/>
            <person name="Nicol R."/>
            <person name="Norbu C."/>
            <person name="Norbu N."/>
            <person name="Novod N."/>
            <person name="O'Neill B."/>
            <person name="Osman S."/>
            <person name="Markiewicz E."/>
            <person name="Oyono O.L."/>
            <person name="Patti C."/>
            <person name="Phunkhang P."/>
            <person name="Pierre F."/>
            <person name="Priest M."/>
            <person name="Raghuraman S."/>
            <person name="Rege F."/>
            <person name="Reyes R."/>
            <person name="Rise C."/>
            <person name="Rogov P."/>
            <person name="Ross K."/>
            <person name="Ryan E."/>
            <person name="Settipalli S."/>
            <person name="Shea T."/>
            <person name="Sherpa N."/>
            <person name="Shi L."/>
            <person name="Shih D."/>
            <person name="Sparrow T."/>
            <person name="Spaulding J."/>
            <person name="Stalker J."/>
            <person name="Stange-Thomann N."/>
            <person name="Stavropoulos S."/>
            <person name="Stone C."/>
            <person name="Strader C."/>
            <person name="Tesfaye S."/>
            <person name="Thomson T."/>
            <person name="Thoulutsang Y."/>
            <person name="Thoulutsang D."/>
            <person name="Topham K."/>
            <person name="Topping I."/>
            <person name="Tsamla T."/>
            <person name="Vassiliev H."/>
            <person name="Vo A."/>
            <person name="Wangchuk T."/>
            <person name="Wangdi T."/>
            <person name="Weiand M."/>
            <person name="Wilkinson J."/>
            <person name="Wilson A."/>
            <person name="Yadav S."/>
            <person name="Young G."/>
            <person name="Yu Q."/>
            <person name="Zembek L."/>
            <person name="Zhong D."/>
            <person name="Zimmer A."/>
            <person name="Zwirko Z."/>
            <person name="Jaffe D.B."/>
            <person name="Alvarez P."/>
            <person name="Brockman W."/>
            <person name="Butler J."/>
            <person name="Chin C."/>
            <person name="Gnerre S."/>
            <person name="Grabherr M."/>
            <person name="Kleber M."/>
            <person name="Mauceli E."/>
            <person name="MacCallum I."/>
        </authorList>
    </citation>
    <scope>NUCLEOTIDE SEQUENCE [LARGE SCALE GENOMIC DNA]</scope>
    <source>
        <strain evidence="12">Tucson 15287-2541.00</strain>
    </source>
</reference>
<dbReference type="GO" id="GO:0005634">
    <property type="term" value="C:nucleus"/>
    <property type="evidence" value="ECO:0007669"/>
    <property type="project" value="UniProtKB-SubCell"/>
</dbReference>
<evidence type="ECO:0000256" key="2">
    <source>
        <dbReference type="ARBA" id="ARBA00022723"/>
    </source>
</evidence>
<keyword evidence="5" id="KW-0805">Transcription regulation</keyword>
<dbReference type="OrthoDB" id="117690at2759"/>
<evidence type="ECO:0000256" key="3">
    <source>
        <dbReference type="ARBA" id="ARBA00022771"/>
    </source>
</evidence>
<dbReference type="SMART" id="SM00614">
    <property type="entry name" value="ZnF_BED"/>
    <property type="match status" value="1"/>
</dbReference>
<dbReference type="FunCoup" id="B4JEE7">
    <property type="interactions" value="921"/>
</dbReference>
<keyword evidence="12" id="KW-1185">Reference proteome</keyword>
<dbReference type="SUPFAM" id="SSF53098">
    <property type="entry name" value="Ribonuclease H-like"/>
    <property type="match status" value="1"/>
</dbReference>
<evidence type="ECO:0000256" key="1">
    <source>
        <dbReference type="ARBA" id="ARBA00004123"/>
    </source>
</evidence>
<comment type="subcellular location">
    <subcellularLocation>
        <location evidence="1">Nucleus</location>
    </subcellularLocation>
</comment>
<dbReference type="InterPro" id="IPR003656">
    <property type="entry name" value="Znf_BED"/>
</dbReference>
<dbReference type="GO" id="GO:0046983">
    <property type="term" value="F:protein dimerization activity"/>
    <property type="evidence" value="ECO:0007669"/>
    <property type="project" value="InterPro"/>
</dbReference>
<keyword evidence="6" id="KW-0238">DNA-binding</keyword>
<dbReference type="InterPro" id="IPR036236">
    <property type="entry name" value="Znf_C2H2_sf"/>
</dbReference>
<dbReference type="GO" id="GO:0008270">
    <property type="term" value="F:zinc ion binding"/>
    <property type="evidence" value="ECO:0007669"/>
    <property type="project" value="UniProtKB-KW"/>
</dbReference>
<dbReference type="PROSITE" id="PS50808">
    <property type="entry name" value="ZF_BED"/>
    <property type="match status" value="1"/>
</dbReference>
<name>B4JEE7_DROGR</name>